<gene>
    <name evidence="1" type="ORF">JETT_1404</name>
</gene>
<name>A0A533QCU8_9BACT</name>
<dbReference type="Proteomes" id="UP000319783">
    <property type="component" value="Unassembled WGS sequence"/>
</dbReference>
<organism evidence="1 2">
    <name type="scientific">Candidatus Jettenia ecosi</name>
    <dbReference type="NCBI Taxonomy" id="2494326"/>
    <lineage>
        <taxon>Bacteria</taxon>
        <taxon>Pseudomonadati</taxon>
        <taxon>Planctomycetota</taxon>
        <taxon>Candidatus Brocadiia</taxon>
        <taxon>Candidatus Brocadiales</taxon>
        <taxon>Candidatus Brocadiaceae</taxon>
        <taxon>Candidatus Jettenia</taxon>
    </lineage>
</organism>
<dbReference type="AlphaFoldDB" id="A0A533QCU8"/>
<reference evidence="1 2" key="1">
    <citation type="submission" date="2019-04" db="EMBL/GenBank/DDBJ databases">
        <title>Genome of a novel bacterium Candidatus Jettenia ecosi reconstructed from metagenome of an anammox bioreactor.</title>
        <authorList>
            <person name="Mardanov A.V."/>
            <person name="Beletsky A.V."/>
            <person name="Ravin N.V."/>
            <person name="Botchkova E.A."/>
            <person name="Litti Y.V."/>
            <person name="Nozhevnikova A.N."/>
        </authorList>
    </citation>
    <scope>NUCLEOTIDE SEQUENCE [LARGE SCALE GENOMIC DNA]</scope>
    <source>
        <strain evidence="1">J2</strain>
    </source>
</reference>
<evidence type="ECO:0000313" key="2">
    <source>
        <dbReference type="Proteomes" id="UP000319783"/>
    </source>
</evidence>
<proteinExistence type="predicted"/>
<protein>
    <submittedName>
        <fullName evidence="1">Uncharacterized protein</fullName>
    </submittedName>
</protein>
<dbReference type="EMBL" id="SULG01000023">
    <property type="protein sequence ID" value="TLD42289.1"/>
    <property type="molecule type" value="Genomic_DNA"/>
</dbReference>
<comment type="caution">
    <text evidence="1">The sequence shown here is derived from an EMBL/GenBank/DDBJ whole genome shotgun (WGS) entry which is preliminary data.</text>
</comment>
<evidence type="ECO:0000313" key="1">
    <source>
        <dbReference type="EMBL" id="TLD42289.1"/>
    </source>
</evidence>
<sequence>MIHKYRIYNILYSAFLLFLPSGVGIGETLESKDKIHAQMLWRYITRENP</sequence>
<accession>A0A533QCU8</accession>